<evidence type="ECO:0000313" key="4">
    <source>
        <dbReference type="Proteomes" id="UP001290455"/>
    </source>
</evidence>
<keyword evidence="4" id="KW-1185">Reference proteome</keyword>
<organism evidence="3 4">
    <name type="scientific">Robertmurraya mangrovi</name>
    <dbReference type="NCBI Taxonomy" id="3098077"/>
    <lineage>
        <taxon>Bacteria</taxon>
        <taxon>Bacillati</taxon>
        <taxon>Bacillota</taxon>
        <taxon>Bacilli</taxon>
        <taxon>Bacillales</taxon>
        <taxon>Bacillaceae</taxon>
        <taxon>Robertmurraya</taxon>
    </lineage>
</organism>
<dbReference type="Proteomes" id="UP001290455">
    <property type="component" value="Unassembled WGS sequence"/>
</dbReference>
<name>A0ABU5J2X1_9BACI</name>
<keyword evidence="2" id="KW-0812">Transmembrane</keyword>
<gene>
    <name evidence="3" type="ORF">SM124_18805</name>
</gene>
<keyword evidence="2" id="KW-1133">Transmembrane helix</keyword>
<keyword evidence="2" id="KW-0472">Membrane</keyword>
<feature type="transmembrane region" description="Helical" evidence="2">
    <location>
        <begin position="34"/>
        <end position="51"/>
    </location>
</feature>
<evidence type="ECO:0000313" key="3">
    <source>
        <dbReference type="EMBL" id="MDZ5473772.1"/>
    </source>
</evidence>
<evidence type="ECO:0000256" key="2">
    <source>
        <dbReference type="SAM" id="Phobius"/>
    </source>
</evidence>
<comment type="caution">
    <text evidence="3">The sequence shown here is derived from an EMBL/GenBank/DDBJ whole genome shotgun (WGS) entry which is preliminary data.</text>
</comment>
<evidence type="ECO:0000256" key="1">
    <source>
        <dbReference type="SAM" id="MobiDB-lite"/>
    </source>
</evidence>
<reference evidence="3 4" key="1">
    <citation type="submission" date="2023-11" db="EMBL/GenBank/DDBJ databases">
        <title>Bacillus jintuensis, isolated from a mudflat on the Beibu Gulf coast.</title>
        <authorList>
            <person name="Li M."/>
        </authorList>
    </citation>
    <scope>NUCLEOTIDE SEQUENCE [LARGE SCALE GENOMIC DNA]</scope>
    <source>
        <strain evidence="3 4">31A1R</strain>
    </source>
</reference>
<dbReference type="EMBL" id="JAXOFX010000016">
    <property type="protein sequence ID" value="MDZ5473772.1"/>
    <property type="molecule type" value="Genomic_DNA"/>
</dbReference>
<protein>
    <submittedName>
        <fullName evidence="3">Uncharacterized protein</fullName>
    </submittedName>
</protein>
<accession>A0ABU5J2X1</accession>
<feature type="compositionally biased region" description="Polar residues" evidence="1">
    <location>
        <begin position="64"/>
        <end position="74"/>
    </location>
</feature>
<dbReference type="RefSeq" id="WP_322448064.1">
    <property type="nucleotide sequence ID" value="NZ_JAXOFX010000016.1"/>
</dbReference>
<feature type="region of interest" description="Disordered" evidence="1">
    <location>
        <begin position="53"/>
        <end position="74"/>
    </location>
</feature>
<sequence>MNTLNQLLSFLSGRNGQQLIKAITKGRRSRNKNWMLFLGLGTALAFLAGRNKTGMKKDDRRSESSQVLNTNKNTNLTMPQLRLVNEFAQEFLENNKPKQ</sequence>
<proteinExistence type="predicted"/>